<comment type="caution">
    <text evidence="3">The sequence shown here is derived from an EMBL/GenBank/DDBJ whole genome shotgun (WGS) entry which is preliminary data.</text>
</comment>
<name>A0ABR1X583_9PEZI</name>
<dbReference type="InterPro" id="IPR032088">
    <property type="entry name" value="SAT"/>
</dbReference>
<keyword evidence="4" id="KW-1185">Reference proteome</keyword>
<evidence type="ECO:0000256" key="1">
    <source>
        <dbReference type="SAM" id="MobiDB-lite"/>
    </source>
</evidence>
<evidence type="ECO:0000313" key="3">
    <source>
        <dbReference type="EMBL" id="KAK8090512.1"/>
    </source>
</evidence>
<evidence type="ECO:0000313" key="4">
    <source>
        <dbReference type="Proteomes" id="UP001480595"/>
    </source>
</evidence>
<dbReference type="RefSeq" id="XP_066722058.1">
    <property type="nucleotide sequence ID" value="XM_066851426.1"/>
</dbReference>
<proteinExistence type="predicted"/>
<dbReference type="Proteomes" id="UP001480595">
    <property type="component" value="Unassembled WGS sequence"/>
</dbReference>
<organism evidence="3 4">
    <name type="scientific">Apiospora phragmitis</name>
    <dbReference type="NCBI Taxonomy" id="2905665"/>
    <lineage>
        <taxon>Eukaryota</taxon>
        <taxon>Fungi</taxon>
        <taxon>Dikarya</taxon>
        <taxon>Ascomycota</taxon>
        <taxon>Pezizomycotina</taxon>
        <taxon>Sordariomycetes</taxon>
        <taxon>Xylariomycetidae</taxon>
        <taxon>Amphisphaeriales</taxon>
        <taxon>Apiosporaceae</taxon>
        <taxon>Apiospora</taxon>
    </lineage>
</organism>
<protein>
    <recommendedName>
        <fullName evidence="2">Starter acyltransferase (SAT) domain-containing protein</fullName>
    </recommendedName>
</protein>
<reference evidence="3 4" key="1">
    <citation type="submission" date="2023-01" db="EMBL/GenBank/DDBJ databases">
        <title>Analysis of 21 Apiospora genomes using comparative genomics revels a genus with tremendous synthesis potential of carbohydrate active enzymes and secondary metabolites.</title>
        <authorList>
            <person name="Sorensen T."/>
        </authorList>
    </citation>
    <scope>NUCLEOTIDE SEQUENCE [LARGE SCALE GENOMIC DNA]</scope>
    <source>
        <strain evidence="3 4">CBS 135458</strain>
    </source>
</reference>
<sequence>MATHKHSIPSLLVFGPQARPSPDDLAELRHELTVNPRLSKAHAAALDLPKFWRDLVVLDSSLDQLPAESQLHEFVEWLKGERENPYCALRCPITLTFLLNFLIQMKQYLYFLRSVDIEERDDAQTFMLEILKRGGVHGFCVGFLCAITVSLSRSEDDIANHAVHGLRLALAIGVYVDKDAANEATTCISARWRHKQVNALDKALAVLKAYPDAYIAGITDETSMTITIPDAPLAGLLTVDSIALSILPRLERLVQFFANTPDLQFPGPDNLQIRIRSATDGKAIYRGDLVRYALENSLLKPVNWYQTLTLAMADVPQKQKCIALAGLSNHFPLSLMKNPDIQLQLLQEVGENGTEFCDKVSSTTAPELTSDSTNEGNGTEGSWVFASDEDESVDESATDALPSGFPPPTL</sequence>
<dbReference type="GeneID" id="92084489"/>
<dbReference type="Gene3D" id="3.40.366.10">
    <property type="entry name" value="Malonyl-Coenzyme A Acyl Carrier Protein, domain 2"/>
    <property type="match status" value="1"/>
</dbReference>
<accession>A0ABR1X583</accession>
<evidence type="ECO:0000259" key="2">
    <source>
        <dbReference type="Pfam" id="PF16073"/>
    </source>
</evidence>
<gene>
    <name evidence="3" type="ORF">PG994_000017</name>
</gene>
<feature type="region of interest" description="Disordered" evidence="1">
    <location>
        <begin position="360"/>
        <end position="410"/>
    </location>
</feature>
<feature type="domain" description="Starter acyltransferase (SAT)" evidence="2">
    <location>
        <begin position="60"/>
        <end position="182"/>
    </location>
</feature>
<dbReference type="EMBL" id="JAQQWL010000001">
    <property type="protein sequence ID" value="KAK8090512.1"/>
    <property type="molecule type" value="Genomic_DNA"/>
</dbReference>
<feature type="compositionally biased region" description="Polar residues" evidence="1">
    <location>
        <begin position="360"/>
        <end position="377"/>
    </location>
</feature>
<dbReference type="Pfam" id="PF16073">
    <property type="entry name" value="SAT"/>
    <property type="match status" value="1"/>
</dbReference>
<feature type="compositionally biased region" description="Acidic residues" evidence="1">
    <location>
        <begin position="387"/>
        <end position="397"/>
    </location>
</feature>
<dbReference type="InterPro" id="IPR001227">
    <property type="entry name" value="Ac_transferase_dom_sf"/>
</dbReference>